<protein>
    <submittedName>
        <fullName evidence="1">Uncharacterized protein</fullName>
    </submittedName>
</protein>
<dbReference type="OrthoDB" id="10686965at2759"/>
<sequence>MPVGLYVNNSTIDTNDSNIKNVLSQIYSSSSSTSSESSSSENRLDSRQVVFVVLTPNDLNNFQNSPKLNDLSILSQLNDLQFPSSNNSSIDTHLILNKENNSNDLININNNHTPTPTTTTTTNNNNNNNYNNNDYNINNSNSDNINTNFNSRGQISIDDDNLLLNDSNLNFELDRNNTNKYKKNGDTPLINSKNNIDYAIDAVVAKYREEENREQNVGNQESVIPQNNVNNNFKKLCKKSAKLEIAPLENLNIASLDSQSKSTKARTSYISSLIAKRDISSEIRDERPNSTENKNKNIQTILSSNKSCKTSSHQVLIQPKPEFKQSNIISKNFIQNDNQSIIDFTLNSKKIPKQSNSSNNSNLINLLSKSNESITSIYFLDNDKLEKNLLNSRSDKKLIQIDLIKISDLKLKNDITEQSNSDRKETKSKPVKKLIKTKRKIEETISIDLVKSEESQSPTNYFLSQAKPKKLKTIADIVKHQNETNNQNQEQLTNSIMFNNINNIDKKFNQNIINFNEQNTNQSELHQDNNLFKGEDLTITWINQNHLINNNINQHLNQNSNQHDQINMDNLLELELDTENNSPIEKFIDLDDIDVNPLDCYRSGATNENQNVRCNQNLLHSNTSLDEFNLQFSVCSSTSSGFSEPSNFSCSSSMSSASNLSYGNCGSNVMSVNSINTCLFSPDEPSPSAYQSYENHHSPNSLFQQNNFHISSNKNTHGLNNIDWNLSEFHVKNQNTINSSNNSANVNCNENMFANFNFFNDEIKLEI</sequence>
<proteinExistence type="predicted"/>
<dbReference type="EMBL" id="CAJNOC010002157">
    <property type="protein sequence ID" value="CAF0915930.1"/>
    <property type="molecule type" value="Genomic_DNA"/>
</dbReference>
<evidence type="ECO:0000313" key="1">
    <source>
        <dbReference type="EMBL" id="CAF0915930.1"/>
    </source>
</evidence>
<gene>
    <name evidence="1" type="ORF">OXX778_LOCUS12146</name>
</gene>
<organism evidence="1 2">
    <name type="scientific">Brachionus calyciflorus</name>
    <dbReference type="NCBI Taxonomy" id="104777"/>
    <lineage>
        <taxon>Eukaryota</taxon>
        <taxon>Metazoa</taxon>
        <taxon>Spiralia</taxon>
        <taxon>Gnathifera</taxon>
        <taxon>Rotifera</taxon>
        <taxon>Eurotatoria</taxon>
        <taxon>Monogononta</taxon>
        <taxon>Pseudotrocha</taxon>
        <taxon>Ploima</taxon>
        <taxon>Brachionidae</taxon>
        <taxon>Brachionus</taxon>
    </lineage>
</organism>
<dbReference type="Proteomes" id="UP000663879">
    <property type="component" value="Unassembled WGS sequence"/>
</dbReference>
<name>A0A814AQM7_9BILA</name>
<dbReference type="AlphaFoldDB" id="A0A814AQM7"/>
<comment type="caution">
    <text evidence="1">The sequence shown here is derived from an EMBL/GenBank/DDBJ whole genome shotgun (WGS) entry which is preliminary data.</text>
</comment>
<evidence type="ECO:0000313" key="2">
    <source>
        <dbReference type="Proteomes" id="UP000663879"/>
    </source>
</evidence>
<reference evidence="1" key="1">
    <citation type="submission" date="2021-02" db="EMBL/GenBank/DDBJ databases">
        <authorList>
            <person name="Nowell W R."/>
        </authorList>
    </citation>
    <scope>NUCLEOTIDE SEQUENCE</scope>
    <source>
        <strain evidence="1">Ploen Becks lab</strain>
    </source>
</reference>
<keyword evidence="2" id="KW-1185">Reference proteome</keyword>
<accession>A0A814AQM7</accession>